<sequence>MKIVLLLLSLLLVSVYTQDTSLVLDSQFDVFEENVESIQDKIKAAKCIAGGAEQVKQTVDLAKKILSGNVFGSIKDIVQLTKRLFTLLDNCSVLFCFGPTYERCENDHPQGCEKWGLIIYPKCKQGYTNWECCVCANECPSGFRDDGLYCAKPAAYGRGAGYALWDKQKCFDRHSQGCEKNGALWYPKCREGFHNVGCCICSPNCPSGWTDIGVSCKKPSSYGRGVGYAVSFGLKCLNQKKKLTLADNCAQQKEILQELTDAVSYQLDKTLENGNDYQSYFPDHVKDLGELLQQYSEQCLEQQEQIAYN</sequence>
<evidence type="ECO:0000256" key="1">
    <source>
        <dbReference type="SAM" id="SignalP"/>
    </source>
</evidence>
<dbReference type="OrthoDB" id="310692at2759"/>
<dbReference type="PANTHER" id="PTHR34859:SF2">
    <property type="entry name" value="LYSM DOMAIN-CONTAINING PROTEIN"/>
    <property type="match status" value="1"/>
</dbReference>
<proteinExistence type="predicted"/>
<protein>
    <recommendedName>
        <fullName evidence="4">Insulin-like growth factor binding protein, N-terminal</fullName>
    </recommendedName>
</protein>
<dbReference type="AlphaFoldDB" id="A0A0V0QX94"/>
<name>A0A0V0QX94_PSEPJ</name>
<evidence type="ECO:0008006" key="4">
    <source>
        <dbReference type="Google" id="ProtNLM"/>
    </source>
</evidence>
<comment type="caution">
    <text evidence="2">The sequence shown here is derived from an EMBL/GenBank/DDBJ whole genome shotgun (WGS) entry which is preliminary data.</text>
</comment>
<dbReference type="Proteomes" id="UP000054937">
    <property type="component" value="Unassembled WGS sequence"/>
</dbReference>
<keyword evidence="1" id="KW-0732">Signal</keyword>
<organism evidence="2 3">
    <name type="scientific">Pseudocohnilembus persalinus</name>
    <name type="common">Ciliate</name>
    <dbReference type="NCBI Taxonomy" id="266149"/>
    <lineage>
        <taxon>Eukaryota</taxon>
        <taxon>Sar</taxon>
        <taxon>Alveolata</taxon>
        <taxon>Ciliophora</taxon>
        <taxon>Intramacronucleata</taxon>
        <taxon>Oligohymenophorea</taxon>
        <taxon>Scuticociliatia</taxon>
        <taxon>Philasterida</taxon>
        <taxon>Pseudocohnilembidae</taxon>
        <taxon>Pseudocohnilembus</taxon>
    </lineage>
</organism>
<dbReference type="EMBL" id="LDAU01000091">
    <property type="protein sequence ID" value="KRX06822.1"/>
    <property type="molecule type" value="Genomic_DNA"/>
</dbReference>
<accession>A0A0V0QX94</accession>
<dbReference type="PANTHER" id="PTHR34859">
    <property type="entry name" value="UNNAMED PRODUCT"/>
    <property type="match status" value="1"/>
</dbReference>
<gene>
    <name evidence="2" type="ORF">PPERSA_11467</name>
</gene>
<feature type="chain" id="PRO_5006867624" description="Insulin-like growth factor binding protein, N-terminal" evidence="1">
    <location>
        <begin position="18"/>
        <end position="309"/>
    </location>
</feature>
<feature type="signal peptide" evidence="1">
    <location>
        <begin position="1"/>
        <end position="17"/>
    </location>
</feature>
<reference evidence="2 3" key="1">
    <citation type="journal article" date="2015" name="Sci. Rep.">
        <title>Genome of the facultative scuticociliatosis pathogen Pseudocohnilembus persalinus provides insight into its virulence through horizontal gene transfer.</title>
        <authorList>
            <person name="Xiong J."/>
            <person name="Wang G."/>
            <person name="Cheng J."/>
            <person name="Tian M."/>
            <person name="Pan X."/>
            <person name="Warren A."/>
            <person name="Jiang C."/>
            <person name="Yuan D."/>
            <person name="Miao W."/>
        </authorList>
    </citation>
    <scope>NUCLEOTIDE SEQUENCE [LARGE SCALE GENOMIC DNA]</scope>
    <source>
        <strain evidence="2">36N120E</strain>
    </source>
</reference>
<evidence type="ECO:0000313" key="2">
    <source>
        <dbReference type="EMBL" id="KRX06822.1"/>
    </source>
</evidence>
<dbReference type="InParanoid" id="A0A0V0QX94"/>
<keyword evidence="3" id="KW-1185">Reference proteome</keyword>
<evidence type="ECO:0000313" key="3">
    <source>
        <dbReference type="Proteomes" id="UP000054937"/>
    </source>
</evidence>